<dbReference type="Proteomes" id="UP001222027">
    <property type="component" value="Unassembled WGS sequence"/>
</dbReference>
<protein>
    <recommendedName>
        <fullName evidence="3">J domain-containing protein</fullName>
    </recommendedName>
</protein>
<dbReference type="Pfam" id="PF11833">
    <property type="entry name" value="CPP1-like"/>
    <property type="match status" value="1"/>
</dbReference>
<evidence type="ECO:0000313" key="2">
    <source>
        <dbReference type="Proteomes" id="UP001222027"/>
    </source>
</evidence>
<evidence type="ECO:0008006" key="3">
    <source>
        <dbReference type="Google" id="ProtNLM"/>
    </source>
</evidence>
<dbReference type="AlphaFoldDB" id="A0AAV8QAF7"/>
<reference evidence="1 2" key="1">
    <citation type="submission" date="2022-12" db="EMBL/GenBank/DDBJ databases">
        <title>Chromosome-scale assembly of the Ensete ventricosum genome.</title>
        <authorList>
            <person name="Dussert Y."/>
            <person name="Stocks J."/>
            <person name="Wendawek A."/>
            <person name="Woldeyes F."/>
            <person name="Nichols R.A."/>
            <person name="Borrell J.S."/>
        </authorList>
    </citation>
    <scope>NUCLEOTIDE SEQUENCE [LARGE SCALE GENOMIC DNA]</scope>
    <source>
        <strain evidence="2">cv. Maze</strain>
        <tissue evidence="1">Seeds</tissue>
    </source>
</reference>
<proteinExistence type="predicted"/>
<gene>
    <name evidence="1" type="ORF">OPV22_026504</name>
</gene>
<sequence>MEAVRLSSPTSCCSRSLIHRRPSLLLPARKPVAGKRAGGAAFGTPRCSMDAAIGGGNYSYDYVPKFPRMNIRDPYRCLGVSHDASEEEIREARNFLLEQYAGHESSVETIEAAYERILFTSFKERKTTKFNLKSRLRKKVMESPSWMKRLLELVELPPTDVILRRFFLFVFMGAWSVINSAESGPAFQVALSILSCIYFLNDKMNNLVRASATGFGALVVGWTVGSVVHAPFSNKAILPSRNMSNELGISGNNQLKQLPLREQIFPAICFFSLYTRKEPEILVTVYALHL</sequence>
<dbReference type="PANTHER" id="PTHR33372">
    <property type="match status" value="1"/>
</dbReference>
<evidence type="ECO:0000313" key="1">
    <source>
        <dbReference type="EMBL" id="KAJ8472161.1"/>
    </source>
</evidence>
<comment type="caution">
    <text evidence="1">The sequence shown here is derived from an EMBL/GenBank/DDBJ whole genome shotgun (WGS) entry which is preliminary data.</text>
</comment>
<name>A0AAV8QAF7_ENSVE</name>
<organism evidence="1 2">
    <name type="scientific">Ensete ventricosum</name>
    <name type="common">Abyssinian banana</name>
    <name type="synonym">Musa ensete</name>
    <dbReference type="NCBI Taxonomy" id="4639"/>
    <lineage>
        <taxon>Eukaryota</taxon>
        <taxon>Viridiplantae</taxon>
        <taxon>Streptophyta</taxon>
        <taxon>Embryophyta</taxon>
        <taxon>Tracheophyta</taxon>
        <taxon>Spermatophyta</taxon>
        <taxon>Magnoliopsida</taxon>
        <taxon>Liliopsida</taxon>
        <taxon>Zingiberales</taxon>
        <taxon>Musaceae</taxon>
        <taxon>Ensete</taxon>
    </lineage>
</organism>
<dbReference type="InterPro" id="IPR021788">
    <property type="entry name" value="CPP1-like"/>
</dbReference>
<dbReference type="GO" id="GO:0031969">
    <property type="term" value="C:chloroplast membrane"/>
    <property type="evidence" value="ECO:0007669"/>
    <property type="project" value="TreeGrafter"/>
</dbReference>
<accession>A0AAV8QAF7</accession>
<dbReference type="PANTHER" id="PTHR33372:SF2">
    <property type="entry name" value="PROTEIN CHAPERONE-LIKE PROTEIN OF POR1, CHLOROPLASTIC"/>
    <property type="match status" value="1"/>
</dbReference>
<dbReference type="EMBL" id="JAQQAF010000007">
    <property type="protein sequence ID" value="KAJ8472161.1"/>
    <property type="molecule type" value="Genomic_DNA"/>
</dbReference>
<keyword evidence="2" id="KW-1185">Reference proteome</keyword>